<organism evidence="1">
    <name type="scientific">freshwater metagenome</name>
    <dbReference type="NCBI Taxonomy" id="449393"/>
    <lineage>
        <taxon>unclassified sequences</taxon>
        <taxon>metagenomes</taxon>
        <taxon>ecological metagenomes</taxon>
    </lineage>
</organism>
<sequence length="301" mass="31643">MDGSIWIVGAGTSIITPTPAATVGNVLNPDNVAIEALQSRNSPLNIIKLWQVSSSGSLLNAFEYISEDIINPKKILSTGNNLIIIGDCYEKSTVKGFYLSATKTGVFSPIIKYGVKTTQINSAIINSDSSIIAVGMSGDQLLKTKPLSQLDAVTMKISSIGELQVVGRATLKKTTRSWDSISTGLLQGGKVSYSNKTEAAITKFASLGKPSWNVRYSSKSGALVVSNKSSWASFVSNSVISGVPKWKPKVATPVVLELGKKGEVLTSYTLSAPAVAIAANNQIGTVLITDSGVSFGLVVIN</sequence>
<dbReference type="EMBL" id="CAFBMP010000037">
    <property type="protein sequence ID" value="CAB4906983.1"/>
    <property type="molecule type" value="Genomic_DNA"/>
</dbReference>
<name>A0A6J7GRV6_9ZZZZ</name>
<reference evidence="1" key="1">
    <citation type="submission" date="2020-05" db="EMBL/GenBank/DDBJ databases">
        <authorList>
            <person name="Chiriac C."/>
            <person name="Salcher M."/>
            <person name="Ghai R."/>
            <person name="Kavagutti S V."/>
        </authorList>
    </citation>
    <scope>NUCLEOTIDE SEQUENCE</scope>
</reference>
<evidence type="ECO:0000313" key="1">
    <source>
        <dbReference type="EMBL" id="CAB4906983.1"/>
    </source>
</evidence>
<protein>
    <submittedName>
        <fullName evidence="1">Unannotated protein</fullName>
    </submittedName>
</protein>
<proteinExistence type="predicted"/>
<accession>A0A6J7GRV6</accession>
<gene>
    <name evidence="1" type="ORF">UFOPK3608_00694</name>
</gene>
<dbReference type="AlphaFoldDB" id="A0A6J7GRV6"/>